<dbReference type="KEGG" id="clw:CLAC_11410"/>
<evidence type="ECO:0000313" key="10">
    <source>
        <dbReference type="EMBL" id="ALA68181.1"/>
    </source>
</evidence>
<keyword evidence="2" id="KW-0813">Transport</keyword>
<keyword evidence="11" id="KW-1185">Reference proteome</keyword>
<dbReference type="RefSeq" id="WP_053412986.1">
    <property type="nucleotide sequence ID" value="NZ_CP006841.1"/>
</dbReference>
<feature type="transmembrane region" description="Helical" evidence="8">
    <location>
        <begin position="200"/>
        <end position="221"/>
    </location>
</feature>
<dbReference type="AlphaFoldDB" id="A0A0K2H392"/>
<dbReference type="InterPro" id="IPR018227">
    <property type="entry name" value="Amino_acid_transport_2"/>
</dbReference>
<dbReference type="OrthoDB" id="1627372at2"/>
<keyword evidence="7 8" id="KW-0472">Membrane</keyword>
<keyword evidence="4" id="KW-0997">Cell inner membrane</keyword>
<feature type="transmembrane region" description="Helical" evidence="8">
    <location>
        <begin position="242"/>
        <end position="265"/>
    </location>
</feature>
<dbReference type="GO" id="GO:0003333">
    <property type="term" value="P:amino acid transmembrane transport"/>
    <property type="evidence" value="ECO:0007669"/>
    <property type="project" value="InterPro"/>
</dbReference>
<dbReference type="Proteomes" id="UP000058446">
    <property type="component" value="Chromosome"/>
</dbReference>
<dbReference type="EMBL" id="CP006841">
    <property type="protein sequence ID" value="ALA68181.1"/>
    <property type="molecule type" value="Genomic_DNA"/>
</dbReference>
<dbReference type="InterPro" id="IPR013057">
    <property type="entry name" value="AA_transpt_TM"/>
</dbReference>
<feature type="transmembrane region" description="Helical" evidence="8">
    <location>
        <begin position="93"/>
        <end position="113"/>
    </location>
</feature>
<feature type="transmembrane region" description="Helical" evidence="8">
    <location>
        <begin position="133"/>
        <end position="152"/>
    </location>
</feature>
<dbReference type="Gene3D" id="1.20.1740.10">
    <property type="entry name" value="Amino acid/polyamine transporter I"/>
    <property type="match status" value="1"/>
</dbReference>
<evidence type="ECO:0000256" key="1">
    <source>
        <dbReference type="ARBA" id="ARBA00004429"/>
    </source>
</evidence>
<evidence type="ECO:0000259" key="9">
    <source>
        <dbReference type="Pfam" id="PF01490"/>
    </source>
</evidence>
<reference evidence="10 11" key="1">
    <citation type="submission" date="2013-10" db="EMBL/GenBank/DDBJ databases">
        <title>Complete genome sequence of Corynebacterium lactis DSM 45799(T), isolated from raw cow milk.</title>
        <authorList>
            <person name="Ruckert C."/>
            <person name="Albersmeier A."/>
            <person name="Lipski A."/>
            <person name="Kalinowski J."/>
        </authorList>
    </citation>
    <scope>NUCLEOTIDE SEQUENCE [LARGE SCALE GENOMIC DNA]</scope>
    <source>
        <strain evidence="10 11">RW2-5</strain>
    </source>
</reference>
<dbReference type="STRING" id="1408189.CLAC_11410"/>
<feature type="transmembrane region" description="Helical" evidence="8">
    <location>
        <begin position="371"/>
        <end position="392"/>
    </location>
</feature>
<feature type="domain" description="Amino acid transporter transmembrane" evidence="9">
    <location>
        <begin position="22"/>
        <end position="426"/>
    </location>
</feature>
<feature type="transmembrane region" description="Helical" evidence="8">
    <location>
        <begin position="159"/>
        <end position="180"/>
    </location>
</feature>
<dbReference type="Pfam" id="PF01490">
    <property type="entry name" value="Aa_trans"/>
    <property type="match status" value="1"/>
</dbReference>
<dbReference type="PANTHER" id="PTHR35334:SF4">
    <property type="entry name" value="SERINE TRANSPORTER-RELATED"/>
    <property type="match status" value="1"/>
</dbReference>
<dbReference type="PATRIC" id="fig|1408189.4.peg.2304"/>
<evidence type="ECO:0000256" key="2">
    <source>
        <dbReference type="ARBA" id="ARBA00022448"/>
    </source>
</evidence>
<evidence type="ECO:0000256" key="3">
    <source>
        <dbReference type="ARBA" id="ARBA00022475"/>
    </source>
</evidence>
<evidence type="ECO:0000256" key="6">
    <source>
        <dbReference type="ARBA" id="ARBA00022989"/>
    </source>
</evidence>
<evidence type="ECO:0000256" key="5">
    <source>
        <dbReference type="ARBA" id="ARBA00022692"/>
    </source>
</evidence>
<keyword evidence="5 8" id="KW-0812">Transmembrane</keyword>
<comment type="subcellular location">
    <subcellularLocation>
        <location evidence="1">Cell inner membrane</location>
        <topology evidence="1">Multi-pass membrane protein</topology>
    </subcellularLocation>
</comment>
<feature type="transmembrane region" description="Helical" evidence="8">
    <location>
        <begin position="404"/>
        <end position="426"/>
    </location>
</feature>
<evidence type="ECO:0000256" key="8">
    <source>
        <dbReference type="SAM" id="Phobius"/>
    </source>
</evidence>
<accession>A0A0K2H392</accession>
<protein>
    <submittedName>
        <fullName evidence="10">Septum formation initiator</fullName>
    </submittedName>
</protein>
<feature type="transmembrane region" description="Helical" evidence="8">
    <location>
        <begin position="292"/>
        <end position="311"/>
    </location>
</feature>
<name>A0A0K2H392_9CORY</name>
<evidence type="ECO:0000313" key="11">
    <source>
        <dbReference type="Proteomes" id="UP000058446"/>
    </source>
</evidence>
<organism evidence="10 11">
    <name type="scientific">Corynebacterium lactis RW2-5</name>
    <dbReference type="NCBI Taxonomy" id="1408189"/>
    <lineage>
        <taxon>Bacteria</taxon>
        <taxon>Bacillati</taxon>
        <taxon>Actinomycetota</taxon>
        <taxon>Actinomycetes</taxon>
        <taxon>Mycobacteriales</taxon>
        <taxon>Corynebacteriaceae</taxon>
        <taxon>Corynebacterium</taxon>
    </lineage>
</organism>
<proteinExistence type="predicted"/>
<keyword evidence="6 8" id="KW-1133">Transmembrane helix</keyword>
<feature type="transmembrane region" description="Helical" evidence="8">
    <location>
        <begin position="21"/>
        <end position="39"/>
    </location>
</feature>
<gene>
    <name evidence="10" type="ORF">CLAC_11410</name>
</gene>
<feature type="transmembrane region" description="Helical" evidence="8">
    <location>
        <begin position="45"/>
        <end position="63"/>
    </location>
</feature>
<evidence type="ECO:0000256" key="4">
    <source>
        <dbReference type="ARBA" id="ARBA00022519"/>
    </source>
</evidence>
<dbReference type="PANTHER" id="PTHR35334">
    <property type="entry name" value="SERINE TRANSPORTER"/>
    <property type="match status" value="1"/>
</dbReference>
<feature type="transmembrane region" description="Helical" evidence="8">
    <location>
        <begin position="348"/>
        <end position="365"/>
    </location>
</feature>
<evidence type="ECO:0000256" key="7">
    <source>
        <dbReference type="ARBA" id="ARBA00023136"/>
    </source>
</evidence>
<dbReference type="GO" id="GO:0005886">
    <property type="term" value="C:plasma membrane"/>
    <property type="evidence" value="ECO:0007669"/>
    <property type="project" value="UniProtKB-SubCell"/>
</dbReference>
<sequence length="427" mass="46226">MSGKLASSSVPQAKKRVNAQWTITLFGTAVGAGILFLPINAGSFGFWPLLIATVLIGPMTFFAHRAFERMVGYSPTQGKDVLEVLREFFGPRAGLVLAAIYWFTIFPVVLIYGVSIVNTVESFIVNQLGGPELSRWVLAPVLVGLMTAGLAFGRRIMLAVAQFVVYPLIIALAAVSVYLIPKWDLESFMQAGDTSAWGVVTSVILILPVLVFSFSFVAALSQFSLGMENEYGPDHQQQSSRVIGYSTLLLTVFTMFFVWSCALALGADGMREAEAQNLPVLSYFANVTGTPFMAYIAPIIVVCAIASSYFGHALGTVEGTQYLARVAAPGVVKRMGEKSGKSGRSLDLATYFFIFVCATLVGVFNPSILDMISLVGGIFFAFMTYLLPMVAIRKVEALRRFRGATSNYFVAAMGVVVLIATVWGIFN</sequence>
<keyword evidence="3" id="KW-1003">Cell membrane</keyword>